<accession>A0ABV0ATQ1</accession>
<feature type="compositionally biased region" description="Basic and acidic residues" evidence="2">
    <location>
        <begin position="1"/>
        <end position="19"/>
    </location>
</feature>
<dbReference type="InterPro" id="IPR013320">
    <property type="entry name" value="ConA-like_dom_sf"/>
</dbReference>
<dbReference type="SUPFAM" id="SSF50370">
    <property type="entry name" value="Ricin B-like lectins"/>
    <property type="match status" value="1"/>
</dbReference>
<dbReference type="PROSITE" id="PS51762">
    <property type="entry name" value="GH16_2"/>
    <property type="match status" value="1"/>
</dbReference>
<feature type="transmembrane region" description="Helical" evidence="3">
    <location>
        <begin position="38"/>
        <end position="59"/>
    </location>
</feature>
<evidence type="ECO:0000256" key="1">
    <source>
        <dbReference type="ARBA" id="ARBA00006865"/>
    </source>
</evidence>
<protein>
    <submittedName>
        <fullName evidence="5">Family 16 glycosylhydrolase</fullName>
    </submittedName>
</protein>
<evidence type="ECO:0000256" key="2">
    <source>
        <dbReference type="SAM" id="MobiDB-lite"/>
    </source>
</evidence>
<name>A0ABV0ATQ1_9ACTN</name>
<dbReference type="CDD" id="cd08023">
    <property type="entry name" value="GH16_laminarinase_like"/>
    <property type="match status" value="1"/>
</dbReference>
<keyword evidence="3" id="KW-0472">Membrane</keyword>
<evidence type="ECO:0000256" key="3">
    <source>
        <dbReference type="SAM" id="Phobius"/>
    </source>
</evidence>
<evidence type="ECO:0000259" key="4">
    <source>
        <dbReference type="PROSITE" id="PS51762"/>
    </source>
</evidence>
<organism evidence="5 6">
    <name type="scientific">Microbispora maris</name>
    <dbReference type="NCBI Taxonomy" id="3144104"/>
    <lineage>
        <taxon>Bacteria</taxon>
        <taxon>Bacillati</taxon>
        <taxon>Actinomycetota</taxon>
        <taxon>Actinomycetes</taxon>
        <taxon>Streptosporangiales</taxon>
        <taxon>Streptosporangiaceae</taxon>
        <taxon>Microbispora</taxon>
    </lineage>
</organism>
<comment type="caution">
    <text evidence="5">The sequence shown here is derived from an EMBL/GenBank/DDBJ whole genome shotgun (WGS) entry which is preliminary data.</text>
</comment>
<dbReference type="InterPro" id="IPR000772">
    <property type="entry name" value="Ricin_B_lectin"/>
</dbReference>
<keyword evidence="3" id="KW-1133">Transmembrane helix</keyword>
<dbReference type="PROSITE" id="PS50231">
    <property type="entry name" value="RICIN_B_LECTIN"/>
    <property type="match status" value="1"/>
</dbReference>
<evidence type="ECO:0000313" key="5">
    <source>
        <dbReference type="EMBL" id="MEN3538659.1"/>
    </source>
</evidence>
<comment type="similarity">
    <text evidence="1">Belongs to the glycosyl hydrolase 16 family.</text>
</comment>
<evidence type="ECO:0000313" key="6">
    <source>
        <dbReference type="Proteomes" id="UP001447516"/>
    </source>
</evidence>
<dbReference type="Gene3D" id="2.80.10.50">
    <property type="match status" value="1"/>
</dbReference>
<dbReference type="Gene3D" id="2.60.120.200">
    <property type="match status" value="1"/>
</dbReference>
<feature type="domain" description="GH16" evidence="4">
    <location>
        <begin position="62"/>
        <end position="310"/>
    </location>
</feature>
<reference evidence="5 6" key="1">
    <citation type="submission" date="2024-05" db="EMBL/GenBank/DDBJ databases">
        <title>Microbispora sp.ZYX-F-249.</title>
        <authorList>
            <person name="Xie H."/>
        </authorList>
    </citation>
    <scope>NUCLEOTIDE SEQUENCE [LARGE SCALE GENOMIC DNA]</scope>
    <source>
        <strain evidence="5 6">ZYX-F-249</strain>
    </source>
</reference>
<dbReference type="RefSeq" id="WP_346228590.1">
    <property type="nucleotide sequence ID" value="NZ_JBDJAW010000025.1"/>
</dbReference>
<dbReference type="PANTHER" id="PTHR10963">
    <property type="entry name" value="GLYCOSYL HYDROLASE-RELATED"/>
    <property type="match status" value="1"/>
</dbReference>
<proteinExistence type="inferred from homology"/>
<dbReference type="InterPro" id="IPR000757">
    <property type="entry name" value="Beta-glucanase-like"/>
</dbReference>
<dbReference type="Pfam" id="PF00722">
    <property type="entry name" value="Glyco_hydro_16"/>
    <property type="match status" value="1"/>
</dbReference>
<dbReference type="SMART" id="SM00458">
    <property type="entry name" value="RICIN"/>
    <property type="match status" value="1"/>
</dbReference>
<feature type="region of interest" description="Disordered" evidence="2">
    <location>
        <begin position="1"/>
        <end position="21"/>
    </location>
</feature>
<gene>
    <name evidence="5" type="ORF">AAH991_26345</name>
</gene>
<dbReference type="PANTHER" id="PTHR10963:SF55">
    <property type="entry name" value="GLYCOSIDE HYDROLASE FAMILY 16 PROTEIN"/>
    <property type="match status" value="1"/>
</dbReference>
<dbReference type="InterPro" id="IPR035992">
    <property type="entry name" value="Ricin_B-like_lectins"/>
</dbReference>
<dbReference type="Pfam" id="PF00652">
    <property type="entry name" value="Ricin_B_lectin"/>
    <property type="match status" value="1"/>
</dbReference>
<dbReference type="SUPFAM" id="SSF49899">
    <property type="entry name" value="Concanavalin A-like lectins/glucanases"/>
    <property type="match status" value="1"/>
</dbReference>
<dbReference type="EMBL" id="JBDJAW010000025">
    <property type="protein sequence ID" value="MEN3538659.1"/>
    <property type="molecule type" value="Genomic_DNA"/>
</dbReference>
<keyword evidence="6" id="KW-1185">Reference proteome</keyword>
<dbReference type="InterPro" id="IPR050546">
    <property type="entry name" value="Glycosyl_Hydrlase_16"/>
</dbReference>
<sequence length="443" mass="47127">MREALDTGARTRRDGRRGPEILLASPHQPEISMRKPRLLIMAAAMVVGLAGGLVAAPGADRAEAAIGPVTWSDEFNAAAGTPIDGAKWKFDVGGSGWGNNELQYYTNSTRNVYHDGQGHLAITARRENPSNFQCHYGTCQYTSGRILTADKFSQAYGRFEASIKIPKGQGIWPAFWMLGGGNWPNTGEIDIMENVGKAPNTVYGTVHGPGYSGGGGVGGNRTIGAPLGDAFHTYRVDWSPNLIVWYLDGSEYFRVTPADIRGNQWVFDHPFFMILNVAVGGNWPGNPDSTTSFPQTMLVDWVRVSGWTSDGGGGTGTGGALKSSLNGRCVDIPGANPVDGARLQMYDCNGTAAQQWTIDSDGTVRAMGKCMDAAAAGTANGTPIQLYTCNGTGAQRFTLSPAGDLVNIPANRCVDIVDVNPASGARLQLWDCTGGANQKWTRG</sequence>
<keyword evidence="3" id="KW-0812">Transmembrane</keyword>
<dbReference type="Proteomes" id="UP001447516">
    <property type="component" value="Unassembled WGS sequence"/>
</dbReference>